<keyword evidence="2" id="KW-1185">Reference proteome</keyword>
<sequence length="132" mass="15456">MNEDSMLALFPVYDDGSPLRSDRFKSAVYCEIWVLLKYWVPESWTRLLVITSPPEMKIGHRFHSQLSRNLKCFFVDEANNTITVRDECVVVYSPETRQFSELGNMGDRILRQIVTSYVPSQIALRDYYCMSE</sequence>
<reference evidence="1 2" key="1">
    <citation type="submission" date="2024-04" db="EMBL/GenBank/DDBJ databases">
        <authorList>
            <person name="Fracassetti M."/>
        </authorList>
    </citation>
    <scope>NUCLEOTIDE SEQUENCE [LARGE SCALE GENOMIC DNA]</scope>
</reference>
<dbReference type="AlphaFoldDB" id="A0AAV2FG62"/>
<evidence type="ECO:0000313" key="1">
    <source>
        <dbReference type="EMBL" id="CAL1396962.1"/>
    </source>
</evidence>
<gene>
    <name evidence="1" type="ORF">LTRI10_LOCUS37295</name>
</gene>
<protein>
    <submittedName>
        <fullName evidence="1">Uncharacterized protein</fullName>
    </submittedName>
</protein>
<organism evidence="1 2">
    <name type="scientific">Linum trigynum</name>
    <dbReference type="NCBI Taxonomy" id="586398"/>
    <lineage>
        <taxon>Eukaryota</taxon>
        <taxon>Viridiplantae</taxon>
        <taxon>Streptophyta</taxon>
        <taxon>Embryophyta</taxon>
        <taxon>Tracheophyta</taxon>
        <taxon>Spermatophyta</taxon>
        <taxon>Magnoliopsida</taxon>
        <taxon>eudicotyledons</taxon>
        <taxon>Gunneridae</taxon>
        <taxon>Pentapetalae</taxon>
        <taxon>rosids</taxon>
        <taxon>fabids</taxon>
        <taxon>Malpighiales</taxon>
        <taxon>Linaceae</taxon>
        <taxon>Linum</taxon>
    </lineage>
</organism>
<accession>A0AAV2FG62</accession>
<dbReference type="EMBL" id="OZ034819">
    <property type="protein sequence ID" value="CAL1396962.1"/>
    <property type="molecule type" value="Genomic_DNA"/>
</dbReference>
<proteinExistence type="predicted"/>
<name>A0AAV2FG62_9ROSI</name>
<evidence type="ECO:0000313" key="2">
    <source>
        <dbReference type="Proteomes" id="UP001497516"/>
    </source>
</evidence>
<dbReference type="Proteomes" id="UP001497516">
    <property type="component" value="Chromosome 6"/>
</dbReference>